<sequence length="50" mass="5363">MVDNFGDTVMLIIILLPKSVKTDGPARLGLVLTGFGFYRVGSKNPVGKRA</sequence>
<proteinExistence type="predicted"/>
<accession>G7JIR2</accession>
<evidence type="ECO:0000313" key="1">
    <source>
        <dbReference type="EMBL" id="AES90052.1"/>
    </source>
</evidence>
<dbReference type="HOGENOM" id="CLU_3127353_0_0_1"/>
<dbReference type="EMBL" id="CM001220">
    <property type="protein sequence ID" value="AES90052.1"/>
    <property type="molecule type" value="Genomic_DNA"/>
</dbReference>
<dbReference type="AlphaFoldDB" id="G7JIR2"/>
<reference evidence="2" key="3">
    <citation type="submission" date="2015-04" db="UniProtKB">
        <authorList>
            <consortium name="EnsemblPlants"/>
        </authorList>
    </citation>
    <scope>IDENTIFICATION</scope>
    <source>
        <strain evidence="2">cv. Jemalong A17</strain>
    </source>
</reference>
<dbReference type="EnsemblPlants" id="AES90052">
    <property type="protein sequence ID" value="AES90052"/>
    <property type="gene ID" value="MTR_4g083600"/>
</dbReference>
<dbReference type="Proteomes" id="UP000002051">
    <property type="component" value="Chromosome 4"/>
</dbReference>
<name>G7JIR2_MEDTR</name>
<organism evidence="1 3">
    <name type="scientific">Medicago truncatula</name>
    <name type="common">Barrel medic</name>
    <name type="synonym">Medicago tribuloides</name>
    <dbReference type="NCBI Taxonomy" id="3880"/>
    <lineage>
        <taxon>Eukaryota</taxon>
        <taxon>Viridiplantae</taxon>
        <taxon>Streptophyta</taxon>
        <taxon>Embryophyta</taxon>
        <taxon>Tracheophyta</taxon>
        <taxon>Spermatophyta</taxon>
        <taxon>Magnoliopsida</taxon>
        <taxon>eudicotyledons</taxon>
        <taxon>Gunneridae</taxon>
        <taxon>Pentapetalae</taxon>
        <taxon>rosids</taxon>
        <taxon>fabids</taxon>
        <taxon>Fabales</taxon>
        <taxon>Fabaceae</taxon>
        <taxon>Papilionoideae</taxon>
        <taxon>50 kb inversion clade</taxon>
        <taxon>NPAAA clade</taxon>
        <taxon>Hologalegina</taxon>
        <taxon>IRL clade</taxon>
        <taxon>Trifolieae</taxon>
        <taxon>Medicago</taxon>
    </lineage>
</organism>
<protein>
    <submittedName>
        <fullName evidence="1 2">Uncharacterized protein</fullName>
    </submittedName>
</protein>
<gene>
    <name evidence="1" type="ordered locus">MTR_4g083600</name>
</gene>
<reference evidence="1 3" key="1">
    <citation type="journal article" date="2011" name="Nature">
        <title>The Medicago genome provides insight into the evolution of rhizobial symbioses.</title>
        <authorList>
            <person name="Young N.D."/>
            <person name="Debelle F."/>
            <person name="Oldroyd G.E."/>
            <person name="Geurts R."/>
            <person name="Cannon S.B."/>
            <person name="Udvardi M.K."/>
            <person name="Benedito V.A."/>
            <person name="Mayer K.F."/>
            <person name="Gouzy J."/>
            <person name="Schoof H."/>
            <person name="Van de Peer Y."/>
            <person name="Proost S."/>
            <person name="Cook D.R."/>
            <person name="Meyers B.C."/>
            <person name="Spannagl M."/>
            <person name="Cheung F."/>
            <person name="De Mita S."/>
            <person name="Krishnakumar V."/>
            <person name="Gundlach H."/>
            <person name="Zhou S."/>
            <person name="Mudge J."/>
            <person name="Bharti A.K."/>
            <person name="Murray J.D."/>
            <person name="Naoumkina M.A."/>
            <person name="Rosen B."/>
            <person name="Silverstein K.A."/>
            <person name="Tang H."/>
            <person name="Rombauts S."/>
            <person name="Zhao P.X."/>
            <person name="Zhou P."/>
            <person name="Barbe V."/>
            <person name="Bardou P."/>
            <person name="Bechner M."/>
            <person name="Bellec A."/>
            <person name="Berger A."/>
            <person name="Berges H."/>
            <person name="Bidwell S."/>
            <person name="Bisseling T."/>
            <person name="Choisne N."/>
            <person name="Couloux A."/>
            <person name="Denny R."/>
            <person name="Deshpande S."/>
            <person name="Dai X."/>
            <person name="Doyle J.J."/>
            <person name="Dudez A.M."/>
            <person name="Farmer A.D."/>
            <person name="Fouteau S."/>
            <person name="Franken C."/>
            <person name="Gibelin C."/>
            <person name="Gish J."/>
            <person name="Goldstein S."/>
            <person name="Gonzalez A.J."/>
            <person name="Green P.J."/>
            <person name="Hallab A."/>
            <person name="Hartog M."/>
            <person name="Hua A."/>
            <person name="Humphray S.J."/>
            <person name="Jeong D.H."/>
            <person name="Jing Y."/>
            <person name="Jocker A."/>
            <person name="Kenton S.M."/>
            <person name="Kim D.J."/>
            <person name="Klee K."/>
            <person name="Lai H."/>
            <person name="Lang C."/>
            <person name="Lin S."/>
            <person name="Macmil S.L."/>
            <person name="Magdelenat G."/>
            <person name="Matthews L."/>
            <person name="McCorrison J."/>
            <person name="Monaghan E.L."/>
            <person name="Mun J.H."/>
            <person name="Najar F.Z."/>
            <person name="Nicholson C."/>
            <person name="Noirot C."/>
            <person name="O'Bleness M."/>
            <person name="Paule C.R."/>
            <person name="Poulain J."/>
            <person name="Prion F."/>
            <person name="Qin B."/>
            <person name="Qu C."/>
            <person name="Retzel E.F."/>
            <person name="Riddle C."/>
            <person name="Sallet E."/>
            <person name="Samain S."/>
            <person name="Samson N."/>
            <person name="Sanders I."/>
            <person name="Saurat O."/>
            <person name="Scarpelli C."/>
            <person name="Schiex T."/>
            <person name="Segurens B."/>
            <person name="Severin A.J."/>
            <person name="Sherrier D.J."/>
            <person name="Shi R."/>
            <person name="Sims S."/>
            <person name="Singer S.R."/>
            <person name="Sinharoy S."/>
            <person name="Sterck L."/>
            <person name="Viollet A."/>
            <person name="Wang B.B."/>
            <person name="Wang K."/>
            <person name="Wang M."/>
            <person name="Wang X."/>
            <person name="Warfsmann J."/>
            <person name="Weissenbach J."/>
            <person name="White D.D."/>
            <person name="White J.D."/>
            <person name="Wiley G.B."/>
            <person name="Wincker P."/>
            <person name="Xing Y."/>
            <person name="Yang L."/>
            <person name="Yao Z."/>
            <person name="Ying F."/>
            <person name="Zhai J."/>
            <person name="Zhou L."/>
            <person name="Zuber A."/>
            <person name="Denarie J."/>
            <person name="Dixon R.A."/>
            <person name="May G.D."/>
            <person name="Schwartz D.C."/>
            <person name="Rogers J."/>
            <person name="Quetier F."/>
            <person name="Town C.D."/>
            <person name="Roe B.A."/>
        </authorList>
    </citation>
    <scope>NUCLEOTIDE SEQUENCE [LARGE SCALE GENOMIC DNA]</scope>
    <source>
        <strain evidence="1">A17</strain>
        <strain evidence="2 3">cv. Jemalong A17</strain>
    </source>
</reference>
<reference evidence="1 3" key="2">
    <citation type="journal article" date="2014" name="BMC Genomics">
        <title>An improved genome release (version Mt4.0) for the model legume Medicago truncatula.</title>
        <authorList>
            <person name="Tang H."/>
            <person name="Krishnakumar V."/>
            <person name="Bidwell S."/>
            <person name="Rosen B."/>
            <person name="Chan A."/>
            <person name="Zhou S."/>
            <person name="Gentzbittel L."/>
            <person name="Childs K.L."/>
            <person name="Yandell M."/>
            <person name="Gundlach H."/>
            <person name="Mayer K.F."/>
            <person name="Schwartz D.C."/>
            <person name="Town C.D."/>
        </authorList>
    </citation>
    <scope>GENOME REANNOTATION</scope>
    <source>
        <strain evidence="2 3">cv. Jemalong A17</strain>
    </source>
</reference>
<evidence type="ECO:0000313" key="3">
    <source>
        <dbReference type="Proteomes" id="UP000002051"/>
    </source>
</evidence>
<keyword evidence="3" id="KW-1185">Reference proteome</keyword>
<dbReference type="PaxDb" id="3880-AES90052"/>
<evidence type="ECO:0000313" key="2">
    <source>
        <dbReference type="EnsemblPlants" id="AES90052"/>
    </source>
</evidence>